<feature type="region of interest" description="Disordered" evidence="1">
    <location>
        <begin position="18"/>
        <end position="41"/>
    </location>
</feature>
<dbReference type="Gene3D" id="3.40.190.10">
    <property type="entry name" value="Periplasmic binding protein-like II"/>
    <property type="match status" value="1"/>
</dbReference>
<proteinExistence type="predicted"/>
<protein>
    <submittedName>
        <fullName evidence="2">ABC transporter, substrate-binding protein (Cluster 1, maltose/g3p/polyamine/iron)</fullName>
    </submittedName>
</protein>
<dbReference type="PANTHER" id="PTHR43649">
    <property type="entry name" value="ARABINOSE-BINDING PROTEIN-RELATED"/>
    <property type="match status" value="1"/>
</dbReference>
<reference evidence="2" key="1">
    <citation type="submission" date="2020-02" db="EMBL/GenBank/DDBJ databases">
        <authorList>
            <person name="Meier V. D."/>
        </authorList>
    </citation>
    <scope>NUCLEOTIDE SEQUENCE</scope>
    <source>
        <strain evidence="2">AVDCRST_MAG93</strain>
    </source>
</reference>
<dbReference type="PANTHER" id="PTHR43649:SF12">
    <property type="entry name" value="DIACETYLCHITOBIOSE BINDING PROTEIN DASA"/>
    <property type="match status" value="1"/>
</dbReference>
<name>A0A6J4MX01_9CHLR</name>
<dbReference type="Pfam" id="PF01547">
    <property type="entry name" value="SBP_bac_1"/>
    <property type="match status" value="1"/>
</dbReference>
<dbReference type="SUPFAM" id="SSF53850">
    <property type="entry name" value="Periplasmic binding protein-like II"/>
    <property type="match status" value="1"/>
</dbReference>
<dbReference type="EMBL" id="CADCTR010002806">
    <property type="protein sequence ID" value="CAA9369885.1"/>
    <property type="molecule type" value="Genomic_DNA"/>
</dbReference>
<dbReference type="InterPro" id="IPR050490">
    <property type="entry name" value="Bact_solute-bd_prot1"/>
</dbReference>
<organism evidence="2">
    <name type="scientific">uncultured Chloroflexia bacterium</name>
    <dbReference type="NCBI Taxonomy" id="1672391"/>
    <lineage>
        <taxon>Bacteria</taxon>
        <taxon>Bacillati</taxon>
        <taxon>Chloroflexota</taxon>
        <taxon>Chloroflexia</taxon>
        <taxon>environmental samples</taxon>
    </lineage>
</organism>
<accession>A0A6J4MX01</accession>
<dbReference type="AlphaFoldDB" id="A0A6J4MX01"/>
<feature type="non-terminal residue" evidence="2">
    <location>
        <position position="1"/>
    </location>
</feature>
<evidence type="ECO:0000256" key="1">
    <source>
        <dbReference type="SAM" id="MobiDB-lite"/>
    </source>
</evidence>
<gene>
    <name evidence="2" type="ORF">AVDCRST_MAG93-8337</name>
</gene>
<dbReference type="InterPro" id="IPR006059">
    <property type="entry name" value="SBP"/>
</dbReference>
<evidence type="ECO:0000313" key="2">
    <source>
        <dbReference type="EMBL" id="CAA9369885.1"/>
    </source>
</evidence>
<feature type="compositionally biased region" description="Low complexity" evidence="1">
    <location>
        <begin position="25"/>
        <end position="41"/>
    </location>
</feature>
<sequence>FVLALGLVLVEPCGGKPSTIGGRGAATSPAATASGSQASTPVAADEQTAAATASGTGAEQTAAATANGTGVAQAVGCDVSAEPAVTVNVLAYNSSAIDPYSNAMVEQCSKNGVTVEHAPIDFSGQYERTGTTLAGDEGTYDIIEIYSGAVARYASADKLVELDDLFAKYKDAYQLGDLNQTMLDGLSYNGKLYALPMQANVTIMVYRKDIFDELALQPPTTYAELLTAATKIKESGKMEYPVALPFADSTSTMYEQVMRSQGKSYHDPTTDELTFQTPEAERGLQALVDLAPYMDPQVISLNQPKVQQQLYNGQAAIAMMFSGRMADLLNPENTEYADRFAFAPPPKIDANGTIGSTLSVDGWTLAKNSKIDPELLFQIIASSVSPEASMNSLPAAYPARDGIVTEANVPYAAAVQSALASGASTPPMETWLGAVQGAMAPLIQEAIIGKRPVSEALAEAHKAATAALNP</sequence>